<dbReference type="GO" id="GO:0033314">
    <property type="term" value="P:mitotic DNA replication checkpoint signaling"/>
    <property type="evidence" value="ECO:0007669"/>
    <property type="project" value="TreeGrafter"/>
</dbReference>
<dbReference type="GO" id="GO:0005634">
    <property type="term" value="C:nucleus"/>
    <property type="evidence" value="ECO:0007669"/>
    <property type="project" value="UniProtKB-SubCell"/>
</dbReference>
<keyword evidence="3" id="KW-0539">Nucleus</keyword>
<reference evidence="5 6" key="1">
    <citation type="journal article" date="2010" name="Science">
        <title>Genomic comparison of the ants Camponotus floridanus and Harpegnathos saltator.</title>
        <authorList>
            <person name="Bonasio R."/>
            <person name="Zhang G."/>
            <person name="Ye C."/>
            <person name="Mutti N.S."/>
            <person name="Fang X."/>
            <person name="Qin N."/>
            <person name="Donahue G."/>
            <person name="Yang P."/>
            <person name="Li Q."/>
            <person name="Li C."/>
            <person name="Zhang P."/>
            <person name="Huang Z."/>
            <person name="Berger S.L."/>
            <person name="Reinberg D."/>
            <person name="Wang J."/>
            <person name="Liebig J."/>
        </authorList>
    </citation>
    <scope>NUCLEOTIDE SEQUENCE [LARGE SCALE GENOMIC DNA]</scope>
    <source>
        <strain evidence="5 6">R22 G/1</strain>
    </source>
</reference>
<dbReference type="GO" id="GO:0010997">
    <property type="term" value="F:anaphase-promoting complex binding"/>
    <property type="evidence" value="ECO:0007669"/>
    <property type="project" value="TreeGrafter"/>
</dbReference>
<feature type="compositionally biased region" description="Basic and acidic residues" evidence="4">
    <location>
        <begin position="996"/>
        <end position="1011"/>
    </location>
</feature>
<keyword evidence="6" id="KW-1185">Reference proteome</keyword>
<evidence type="ECO:0000256" key="2">
    <source>
        <dbReference type="ARBA" id="ARBA00022553"/>
    </source>
</evidence>
<dbReference type="Proteomes" id="UP000008237">
    <property type="component" value="Unassembled WGS sequence"/>
</dbReference>
<dbReference type="OMA" id="TEMNGDH"/>
<sequence length="1380" mass="157287">MTMIVADYPVITGVTEIFSNNDKDFKENEHHIENVESNIPKVASICINEETHNQKHKENVEEYSGETVCDSISNEKNSSCNFENLQNNKVSNNPTESDHLDDNTDLIENSKSIEVKEAVDKYFSDNNENKISETIFSKRLMTFVNSDPEEETDICETSNEGSLADRNNYSGSSEQIQIAKYKESSKTKYIRRIVDSESEDDEEASNIYNSSQTPCKTLDVTTNGYQVLIDPESEEEKETLDSSVAFDGTDTSKIKNVKGISAQKIKGSLRVSKIEAMHKIYSESQRLLRETGVSLPYHRPKQRTLQEFLNRKKLSVSLPKAPSTSAKLKMSSAIVSQILAEKEKEAEDFYKSSDSEDDTREITLLACENVKKSSITNEEKPATDIELICAPDTKINKTNDQDSHGNGEIIQQDNINLVAHEATVENDICEIDQQDNGHVLGLPLPKFTDDTSIDRKKLLPNPALNSKVTLKGSPGMIIDLMDYTESNSKGLDSLLERFFCKHVVNTNKQTDNRSEVTVVHLQDTQHGPIPIKEVLPYKLPADTDNPELNKPGAKLMRLKEQLKLQMSLKRNEEWKQKEIELQTQEKEIWSEEEETEDHLDDRGKVDILESSDSGESEPEENDVCIKDKKRKKCLFADDEAEVTENENSDADETDTDEAECTASKQFASCKHGDEEKCTNDNECDVEMEEKEGTEGKDKGGGNTDEDEDEDGNDIEDETELTDEDNDNIGESISVRNEKKRKRLIQKYQDDDSENEDSQLRSIMEIHTSKAHSEDNGWTSENKSNIQKQPEVTKSQICKTPMAKTSMLDFVSPITQLSILNGSLDSDRKEHPVDKHDFIFTVNRQSERSSQNAHEIRNKAISQKKLFYDIEESIDDDYLMQLCSTKFESTQRSDLGLESSTWQSNNAVSQLHELNAGSRNARLIGMQEERKSSGTKSKISQGKSLFGNPISLNTTKAEQVSPVDSERLKLRIVSSDDEENTSEEEDTFLKHRKRPAKRLDLSDSEEENARSSDEEDDNANGEETEENGYVDYDSEENEVMVVPTKDMQKVAANFLEEEAELSESDWDSADEDEKDLDKLEFEEADEEHIDEDEVKDQVGKLHTKQVLDEDKREIRLLKELLFEDGDLHTDGAGRERKFKWRNIDKLGNDIEMPQVLVENDGWVDVQEDEEEAKWKKLRHERDKFLEERMKTLSSGVEDDLRDSQIFKFGLKTVEKIRNNQSQKQDISSDKVNLSENTEPIMPRNITDLLYVSNTGKKSHTIYNVIKRRSLLSRGEESLARIASLAKQSDTVSHTTNTRNFVFQYIDPSVSNTSKEEETSEEKGGKDWNLQNQVIHRNYIRLHSLKKKVHCYFELSACVIFICSHADQISNRNTMKYFLTQS</sequence>
<feature type="region of interest" description="Disordered" evidence="4">
    <location>
        <begin position="970"/>
        <end position="1038"/>
    </location>
</feature>
<dbReference type="OrthoDB" id="5859781at2759"/>
<keyword evidence="2" id="KW-0597">Phosphoprotein</keyword>
<dbReference type="PANTHER" id="PTHR14396">
    <property type="entry name" value="CLASPIN"/>
    <property type="match status" value="1"/>
</dbReference>
<dbReference type="GO" id="GO:0007095">
    <property type="term" value="P:mitotic G2 DNA damage checkpoint signaling"/>
    <property type="evidence" value="ECO:0007669"/>
    <property type="project" value="TreeGrafter"/>
</dbReference>
<feature type="compositionally biased region" description="Acidic residues" evidence="4">
    <location>
        <begin position="703"/>
        <end position="727"/>
    </location>
</feature>
<evidence type="ECO:0000313" key="5">
    <source>
        <dbReference type="EMBL" id="EFN75777.1"/>
    </source>
</evidence>
<feature type="compositionally biased region" description="Polar residues" evidence="4">
    <location>
        <begin position="933"/>
        <end position="942"/>
    </location>
</feature>
<name>E2C8E2_HARSA</name>
<feature type="region of interest" description="Disordered" evidence="4">
    <location>
        <begin position="585"/>
        <end position="623"/>
    </location>
</feature>
<feature type="region of interest" description="Disordered" evidence="4">
    <location>
        <begin position="635"/>
        <end position="792"/>
    </location>
</feature>
<proteinExistence type="predicted"/>
<feature type="compositionally biased region" description="Acidic residues" evidence="4">
    <location>
        <begin position="1012"/>
        <end position="1037"/>
    </location>
</feature>
<evidence type="ECO:0000256" key="1">
    <source>
        <dbReference type="ARBA" id="ARBA00004123"/>
    </source>
</evidence>
<dbReference type="FunCoup" id="E2C8E2">
    <property type="interactions" value="657"/>
</dbReference>
<gene>
    <name evidence="5" type="ORF">EAI_09781</name>
</gene>
<organism evidence="6">
    <name type="scientific">Harpegnathos saltator</name>
    <name type="common">Jerdon's jumping ant</name>
    <dbReference type="NCBI Taxonomy" id="610380"/>
    <lineage>
        <taxon>Eukaryota</taxon>
        <taxon>Metazoa</taxon>
        <taxon>Ecdysozoa</taxon>
        <taxon>Arthropoda</taxon>
        <taxon>Hexapoda</taxon>
        <taxon>Insecta</taxon>
        <taxon>Pterygota</taxon>
        <taxon>Neoptera</taxon>
        <taxon>Endopterygota</taxon>
        <taxon>Hymenoptera</taxon>
        <taxon>Apocrita</taxon>
        <taxon>Aculeata</taxon>
        <taxon>Formicoidea</taxon>
        <taxon>Formicidae</taxon>
        <taxon>Ponerinae</taxon>
        <taxon>Ponerini</taxon>
        <taxon>Harpegnathos</taxon>
    </lineage>
</organism>
<comment type="subcellular location">
    <subcellularLocation>
        <location evidence="1">Nucleus</location>
    </subcellularLocation>
</comment>
<feature type="compositionally biased region" description="Acidic residues" evidence="4">
    <location>
        <begin position="974"/>
        <end position="985"/>
    </location>
</feature>
<protein>
    <submittedName>
        <fullName evidence="5">Claspin</fullName>
    </submittedName>
</protein>
<dbReference type="InParanoid" id="E2C8E2"/>
<evidence type="ECO:0000313" key="6">
    <source>
        <dbReference type="Proteomes" id="UP000008237"/>
    </source>
</evidence>
<feature type="compositionally biased region" description="Basic and acidic residues" evidence="4">
    <location>
        <begin position="690"/>
        <end position="699"/>
    </location>
</feature>
<feature type="compositionally biased region" description="Polar residues" evidence="4">
    <location>
        <begin position="775"/>
        <end position="792"/>
    </location>
</feature>
<feature type="compositionally biased region" description="Acidic residues" evidence="4">
    <location>
        <begin position="612"/>
        <end position="622"/>
    </location>
</feature>
<evidence type="ECO:0000256" key="3">
    <source>
        <dbReference type="ARBA" id="ARBA00023242"/>
    </source>
</evidence>
<evidence type="ECO:0000256" key="4">
    <source>
        <dbReference type="SAM" id="MobiDB-lite"/>
    </source>
</evidence>
<dbReference type="STRING" id="610380.E2C8E2"/>
<dbReference type="PANTHER" id="PTHR14396:SF10">
    <property type="entry name" value="CLASPIN"/>
    <property type="match status" value="1"/>
</dbReference>
<feature type="compositionally biased region" description="Acidic residues" evidence="4">
    <location>
        <begin position="636"/>
        <end position="659"/>
    </location>
</feature>
<feature type="compositionally biased region" description="Basic and acidic residues" evidence="4">
    <location>
        <begin position="670"/>
        <end position="679"/>
    </location>
</feature>
<dbReference type="InterPro" id="IPR024146">
    <property type="entry name" value="Claspin"/>
</dbReference>
<feature type="region of interest" description="Disordered" evidence="4">
    <location>
        <begin position="927"/>
        <end position="949"/>
    </location>
</feature>
<dbReference type="EMBL" id="GL453666">
    <property type="protein sequence ID" value="EFN75777.1"/>
    <property type="molecule type" value="Genomic_DNA"/>
</dbReference>
<accession>E2C8E2</accession>